<name>A0A6P8JTW8_DROMA</name>
<sequence>MSSDSTLYFSAVEDMFKEVLTMGDEERDPGNEEFSETPKRCVQLRQQKLFANDSASFVIGRRSPRIEYKIDLKRDVSPGRRRELRGEEILRMRKDRAEKERMRPQRRLTMRI</sequence>
<dbReference type="RefSeq" id="XP_033159538.1">
    <property type="nucleotide sequence ID" value="XM_033303647.1"/>
</dbReference>
<protein>
    <submittedName>
        <fullName evidence="2">Uncharacterized protein LOC117140627</fullName>
    </submittedName>
</protein>
<evidence type="ECO:0000313" key="1">
    <source>
        <dbReference type="Proteomes" id="UP000515162"/>
    </source>
</evidence>
<accession>A0A6P8JTW8</accession>
<dbReference type="Proteomes" id="UP000515162">
    <property type="component" value="Chromosome 3L"/>
</dbReference>
<gene>
    <name evidence="2" type="primary">LOC117140627</name>
</gene>
<organism evidence="1 2">
    <name type="scientific">Drosophila mauritiana</name>
    <name type="common">Fruit fly</name>
    <dbReference type="NCBI Taxonomy" id="7226"/>
    <lineage>
        <taxon>Eukaryota</taxon>
        <taxon>Metazoa</taxon>
        <taxon>Ecdysozoa</taxon>
        <taxon>Arthropoda</taxon>
        <taxon>Hexapoda</taxon>
        <taxon>Insecta</taxon>
        <taxon>Pterygota</taxon>
        <taxon>Neoptera</taxon>
        <taxon>Endopterygota</taxon>
        <taxon>Diptera</taxon>
        <taxon>Brachycera</taxon>
        <taxon>Muscomorpha</taxon>
        <taxon>Ephydroidea</taxon>
        <taxon>Drosophilidae</taxon>
        <taxon>Drosophila</taxon>
        <taxon>Sophophora</taxon>
    </lineage>
</organism>
<dbReference type="GeneID" id="117140627"/>
<evidence type="ECO:0000313" key="2">
    <source>
        <dbReference type="RefSeq" id="XP_033159538.1"/>
    </source>
</evidence>
<reference evidence="2" key="1">
    <citation type="submission" date="2025-08" db="UniProtKB">
        <authorList>
            <consortium name="RefSeq"/>
        </authorList>
    </citation>
    <scope>IDENTIFICATION</scope>
    <source>
        <strain evidence="2">Mau12</strain>
        <tissue evidence="2">Whole Body</tissue>
    </source>
</reference>
<dbReference type="AlphaFoldDB" id="A0A6P8JTW8"/>
<keyword evidence="1" id="KW-1185">Reference proteome</keyword>
<proteinExistence type="predicted"/>